<dbReference type="STRING" id="1844006.PhaeoP97_01886"/>
<dbReference type="AlphaFoldDB" id="A0A1L3I5C6"/>
<sequence>MADGIDLDNLHEAIKAEISAEFPAVATVEDYGAPRKDLALPAILVELVDMEVDPDNDPGTEQLPVISKWAARVVLSFRDDNVKREIRKLAGALGVLVHQNRWALKAGPAQVTYIGPDAFDPDFDNVEVWAVEWDQQIDLGQSVWTGEGVTPDRVMIGYAPKIGPGQEGDYSEVGGDS</sequence>
<accession>A0A1L3I5C6</accession>
<dbReference type="EMBL" id="CP016364">
    <property type="protein sequence ID" value="APG47297.1"/>
    <property type="molecule type" value="Genomic_DNA"/>
</dbReference>
<proteinExistence type="predicted"/>
<dbReference type="KEGG" id="php:PhaeoP97_01886"/>
<dbReference type="Proteomes" id="UP000183859">
    <property type="component" value="Chromosome"/>
</dbReference>
<organism evidence="1 2">
    <name type="scientific">Phaeobacter porticola</name>
    <dbReference type="NCBI Taxonomy" id="1844006"/>
    <lineage>
        <taxon>Bacteria</taxon>
        <taxon>Pseudomonadati</taxon>
        <taxon>Pseudomonadota</taxon>
        <taxon>Alphaproteobacteria</taxon>
        <taxon>Rhodobacterales</taxon>
        <taxon>Roseobacteraceae</taxon>
        <taxon>Phaeobacter</taxon>
    </lineage>
</organism>
<evidence type="ECO:0000313" key="1">
    <source>
        <dbReference type="EMBL" id="APG47297.1"/>
    </source>
</evidence>
<protein>
    <submittedName>
        <fullName evidence="1">Uncharacterized protein</fullName>
    </submittedName>
</protein>
<gene>
    <name evidence="1" type="ORF">PhaeoP97_01886</name>
</gene>
<reference evidence="2" key="1">
    <citation type="submission" date="2016-07" db="EMBL/GenBank/DDBJ databases">
        <title>Phaeobacter portensis sp. nov., a tropodithietic acid producing bacterium isolated from a German harbor.</title>
        <authorList>
            <person name="Freese H.M."/>
            <person name="Bunk B."/>
            <person name="Breider S."/>
            <person name="Brinkhoff T."/>
        </authorList>
    </citation>
    <scope>NUCLEOTIDE SEQUENCE [LARGE SCALE GENOMIC DNA]</scope>
    <source>
        <strain evidence="2">P97</strain>
    </source>
</reference>
<name>A0A1L3I5C6_9RHOB</name>
<dbReference type="RefSeq" id="WP_072504842.1">
    <property type="nucleotide sequence ID" value="NZ_CP016364.1"/>
</dbReference>
<dbReference type="OrthoDB" id="5464992at2"/>
<keyword evidence="2" id="KW-1185">Reference proteome</keyword>
<evidence type="ECO:0000313" key="2">
    <source>
        <dbReference type="Proteomes" id="UP000183859"/>
    </source>
</evidence>